<keyword evidence="3" id="KW-0731">Sigma factor</keyword>
<dbReference type="InterPro" id="IPR013324">
    <property type="entry name" value="RNA_pol_sigma_r3/r4-like"/>
</dbReference>
<dbReference type="InterPro" id="IPR013325">
    <property type="entry name" value="RNA_pol_sigma_r2"/>
</dbReference>
<protein>
    <submittedName>
        <fullName evidence="7">RNA polymerase subunit sigma</fullName>
    </submittedName>
</protein>
<dbReference type="SUPFAM" id="SSF88946">
    <property type="entry name" value="Sigma2 domain of RNA polymerase sigma factors"/>
    <property type="match status" value="1"/>
</dbReference>
<evidence type="ECO:0000313" key="8">
    <source>
        <dbReference type="Proteomes" id="UP000831787"/>
    </source>
</evidence>
<keyword evidence="2" id="KW-0805">Transcription regulation</keyword>
<dbReference type="InterPro" id="IPR013249">
    <property type="entry name" value="RNA_pol_sigma70_r4_t2"/>
</dbReference>
<evidence type="ECO:0000256" key="1">
    <source>
        <dbReference type="ARBA" id="ARBA00010641"/>
    </source>
</evidence>
<gene>
    <name evidence="7" type="ORF">MUN89_06835</name>
</gene>
<dbReference type="PANTHER" id="PTHR43133:SF8">
    <property type="entry name" value="RNA POLYMERASE SIGMA FACTOR HI_1459-RELATED"/>
    <property type="match status" value="1"/>
</dbReference>
<dbReference type="RefSeq" id="WP_244712454.1">
    <property type="nucleotide sequence ID" value="NZ_CP095073.1"/>
</dbReference>
<evidence type="ECO:0000259" key="6">
    <source>
        <dbReference type="Pfam" id="PF08281"/>
    </source>
</evidence>
<evidence type="ECO:0000256" key="3">
    <source>
        <dbReference type="ARBA" id="ARBA00023082"/>
    </source>
</evidence>
<evidence type="ECO:0000256" key="2">
    <source>
        <dbReference type="ARBA" id="ARBA00023015"/>
    </source>
</evidence>
<dbReference type="SUPFAM" id="SSF88659">
    <property type="entry name" value="Sigma3 and sigma4 domains of RNA polymerase sigma factors"/>
    <property type="match status" value="1"/>
</dbReference>
<organism evidence="7 8">
    <name type="scientific">Halobacillus salinarum</name>
    <dbReference type="NCBI Taxonomy" id="2932257"/>
    <lineage>
        <taxon>Bacteria</taxon>
        <taxon>Bacillati</taxon>
        <taxon>Bacillota</taxon>
        <taxon>Bacilli</taxon>
        <taxon>Bacillales</taxon>
        <taxon>Bacillaceae</taxon>
        <taxon>Halobacillus</taxon>
    </lineage>
</organism>
<keyword evidence="5" id="KW-0804">Transcription</keyword>
<dbReference type="EMBL" id="CP095073">
    <property type="protein sequence ID" value="UOQ45645.1"/>
    <property type="molecule type" value="Genomic_DNA"/>
</dbReference>
<comment type="similarity">
    <text evidence="1">Belongs to the sigma-70 factor family. ECF subfamily.</text>
</comment>
<dbReference type="PANTHER" id="PTHR43133">
    <property type="entry name" value="RNA POLYMERASE ECF-TYPE SIGMA FACTO"/>
    <property type="match status" value="1"/>
</dbReference>
<evidence type="ECO:0000256" key="4">
    <source>
        <dbReference type="ARBA" id="ARBA00023125"/>
    </source>
</evidence>
<name>A0ABY4EMM9_9BACI</name>
<dbReference type="InterPro" id="IPR039425">
    <property type="entry name" value="RNA_pol_sigma-70-like"/>
</dbReference>
<feature type="domain" description="RNA polymerase sigma factor 70 region 4 type 2" evidence="6">
    <location>
        <begin position="103"/>
        <end position="154"/>
    </location>
</feature>
<evidence type="ECO:0000313" key="7">
    <source>
        <dbReference type="EMBL" id="UOQ45645.1"/>
    </source>
</evidence>
<dbReference type="Proteomes" id="UP000831787">
    <property type="component" value="Chromosome"/>
</dbReference>
<accession>A0ABY4EMM9</accession>
<dbReference type="Pfam" id="PF08281">
    <property type="entry name" value="Sigma70_r4_2"/>
    <property type="match status" value="1"/>
</dbReference>
<evidence type="ECO:0000256" key="5">
    <source>
        <dbReference type="ARBA" id="ARBA00023163"/>
    </source>
</evidence>
<dbReference type="InterPro" id="IPR036388">
    <property type="entry name" value="WH-like_DNA-bd_sf"/>
</dbReference>
<reference evidence="7 8" key="1">
    <citation type="submission" date="2022-04" db="EMBL/GenBank/DDBJ databases">
        <title>Halobacillus sp. isolated from saltern.</title>
        <authorList>
            <person name="Won M."/>
            <person name="Lee C.-M."/>
            <person name="Woen H.-Y."/>
            <person name="Kwon S.-W."/>
        </authorList>
    </citation>
    <scope>NUCLEOTIDE SEQUENCE [LARGE SCALE GENOMIC DNA]</scope>
    <source>
        <strain evidence="7 8">SSBR10-3</strain>
    </source>
</reference>
<proteinExistence type="inferred from homology"/>
<sequence>MDQSAIISDSNGKELPEDWHQQLTKYTSFLSKNGWDGEDLAQEAAAKAFQHYAVEQITMSLLKKMAYHTWVDLVRKRSREAIVEQLPISKELHDHNNCEKQMESVEDLLGKVTPKQAVVLLLKESFHYQVKEIAEVMNTSEEAVKAVLFRARNRIAKRTEISKPVIEPNTSAELYPLIYEALQRNDPSRLLEKIPKLDVFAGLHSLSTNHSLSLMAA</sequence>
<keyword evidence="8" id="KW-1185">Reference proteome</keyword>
<dbReference type="Gene3D" id="1.10.10.10">
    <property type="entry name" value="Winged helix-like DNA-binding domain superfamily/Winged helix DNA-binding domain"/>
    <property type="match status" value="1"/>
</dbReference>
<keyword evidence="4" id="KW-0238">DNA-binding</keyword>